<name>A0A0L0NPX3_CANAR</name>
<comment type="caution">
    <text evidence="1">The sequence shown here is derived from an EMBL/GenBank/DDBJ whole genome shotgun (WGS) entry which is preliminary data.</text>
</comment>
<evidence type="ECO:0000313" key="2">
    <source>
        <dbReference type="Proteomes" id="UP000037122"/>
    </source>
</evidence>
<evidence type="ECO:0000313" key="1">
    <source>
        <dbReference type="EMBL" id="KND96049.1"/>
    </source>
</evidence>
<accession>A0A0L0NPX3</accession>
<organism evidence="1 2">
    <name type="scientific">Candidozyma auris</name>
    <name type="common">Yeast</name>
    <name type="synonym">Candida auris</name>
    <dbReference type="NCBI Taxonomy" id="498019"/>
    <lineage>
        <taxon>Eukaryota</taxon>
        <taxon>Fungi</taxon>
        <taxon>Dikarya</taxon>
        <taxon>Ascomycota</taxon>
        <taxon>Saccharomycotina</taxon>
        <taxon>Pichiomycetes</taxon>
        <taxon>Metschnikowiaceae</taxon>
        <taxon>Candidozyma</taxon>
    </lineage>
</organism>
<dbReference type="EMBL" id="LGST01000061">
    <property type="protein sequence ID" value="KND96049.1"/>
    <property type="molecule type" value="Genomic_DNA"/>
</dbReference>
<sequence length="41" mass="4886">MKAFLKYFLQFKLPQILQKHIALKQQLVEQLQGSQPRLAFN</sequence>
<proteinExistence type="predicted"/>
<dbReference type="Proteomes" id="UP000037122">
    <property type="component" value="Unassembled WGS sequence"/>
</dbReference>
<dbReference type="AlphaFoldDB" id="A0A0L0NPX3"/>
<reference evidence="2" key="1">
    <citation type="journal article" date="2015" name="BMC Genomics">
        <title>Draft genome of a commonly misdiagnosed multidrug resistant pathogen Candida auris.</title>
        <authorList>
            <person name="Chatterjee S."/>
            <person name="Alampalli S.V."/>
            <person name="Nageshan R.K."/>
            <person name="Chettiar S.T."/>
            <person name="Joshi S."/>
            <person name="Tatu U.S."/>
        </authorList>
    </citation>
    <scope>NUCLEOTIDE SEQUENCE [LARGE SCALE GENOMIC DNA]</scope>
    <source>
        <strain evidence="2">6684</strain>
    </source>
</reference>
<gene>
    <name evidence="1" type="ORF">QG37_07673</name>
</gene>
<protein>
    <submittedName>
        <fullName evidence="1">Uncharacterized protein</fullName>
    </submittedName>
</protein>